<dbReference type="Gene3D" id="3.30.540.10">
    <property type="entry name" value="Fructose-1,6-Bisphosphatase, subunit A, domain 1"/>
    <property type="match status" value="1"/>
</dbReference>
<keyword evidence="9" id="KW-0378">Hydrolase</keyword>
<protein>
    <recommendedName>
        <fullName evidence="6">inositol-phosphate phosphatase</fullName>
        <ecNumber evidence="6">3.1.3.25</ecNumber>
    </recommendedName>
    <alternativeName>
        <fullName evidence="14">Inositol-1(or 4)-monophosphatase 3</fullName>
    </alternativeName>
    <alternativeName>
        <fullName evidence="13">Myo-inositol monophosphatase A3</fullName>
    </alternativeName>
</protein>
<dbReference type="PANTHER" id="PTHR43028:SF4">
    <property type="entry name" value="INOSITOL MONOPHOSPHATASE 3"/>
    <property type="match status" value="1"/>
</dbReference>
<evidence type="ECO:0000256" key="13">
    <source>
        <dbReference type="ARBA" id="ARBA00042119"/>
    </source>
</evidence>
<accession>A0ABM1ESK0</accession>
<evidence type="ECO:0000256" key="8">
    <source>
        <dbReference type="ARBA" id="ARBA00022723"/>
    </source>
</evidence>
<evidence type="ECO:0000313" key="18">
    <source>
        <dbReference type="RefSeq" id="XP_014675171.1"/>
    </source>
</evidence>
<gene>
    <name evidence="18" type="primary">LOC106815251</name>
</gene>
<dbReference type="PANTHER" id="PTHR43028">
    <property type="entry name" value="3'(2'),5'-BISPHOSPHATE NUCLEOTIDASE 1"/>
    <property type="match status" value="1"/>
</dbReference>
<evidence type="ECO:0000256" key="9">
    <source>
        <dbReference type="ARBA" id="ARBA00022801"/>
    </source>
</evidence>
<feature type="region of interest" description="Disordered" evidence="15">
    <location>
        <begin position="74"/>
        <end position="96"/>
    </location>
</feature>
<dbReference type="EC" id="3.1.3.25" evidence="6"/>
<evidence type="ECO:0000256" key="6">
    <source>
        <dbReference type="ARBA" id="ARBA00013106"/>
    </source>
</evidence>
<dbReference type="InterPro" id="IPR000760">
    <property type="entry name" value="Inositol_monophosphatase-like"/>
</dbReference>
<reference evidence="18" key="1">
    <citation type="submission" date="2025-08" db="UniProtKB">
        <authorList>
            <consortium name="RefSeq"/>
        </authorList>
    </citation>
    <scope>IDENTIFICATION</scope>
</reference>
<name>A0ABM1ESK0_PRICU</name>
<evidence type="ECO:0000313" key="17">
    <source>
        <dbReference type="Proteomes" id="UP000695022"/>
    </source>
</evidence>
<proteinExistence type="inferred from homology"/>
<keyword evidence="7 16" id="KW-0812">Transmembrane</keyword>
<dbReference type="Pfam" id="PF00459">
    <property type="entry name" value="Inositol_P"/>
    <property type="match status" value="1"/>
</dbReference>
<evidence type="ECO:0000256" key="16">
    <source>
        <dbReference type="SAM" id="Phobius"/>
    </source>
</evidence>
<evidence type="ECO:0000256" key="11">
    <source>
        <dbReference type="ARBA" id="ARBA00022989"/>
    </source>
</evidence>
<dbReference type="InterPro" id="IPR050725">
    <property type="entry name" value="CysQ/Inositol_MonoPase"/>
</dbReference>
<sequence length="342" mass="36875">MLLLNVKINPISIMVVLVVSGLLIFYIWSGRRHQSHTHSDDSNMSAEKVSIMQLLSVSIDAAHRGGREVIAVRESSNIKEKSKGKTKEGANNPITEGDVRSHRAMVGAIKKAFPDLVVISEEHENLPDDLQRVPVPDRFIEEVTTKFVDDVSVPISDIVVWIDPLDATQEYTENLLHYVTTMVCVAVKGEPVLGVIHQPFEKYTAWGWVDHGHSDKLSIQQSTADGIKIIASRAHQGTVNETAIKAFGPTTQVIPAGGAGYKTLQVIQGNADAYLHTTLIKKWDICAGAALLKSVGGTMTTRAGATIDFSAAGSSKNDGGLLATLHDHDLFLTKLTAAAAAA</sequence>
<evidence type="ECO:0000256" key="4">
    <source>
        <dbReference type="ARBA" id="ARBA00005152"/>
    </source>
</evidence>
<dbReference type="SUPFAM" id="SSF56655">
    <property type="entry name" value="Carbohydrate phosphatase"/>
    <property type="match status" value="1"/>
</dbReference>
<dbReference type="PROSITE" id="PS00630">
    <property type="entry name" value="IMP_2"/>
    <property type="match status" value="1"/>
</dbReference>
<comment type="catalytic activity">
    <reaction evidence="1">
        <text>a myo-inositol phosphate + H2O = myo-inositol + phosphate</text>
        <dbReference type="Rhea" id="RHEA:24056"/>
        <dbReference type="ChEBI" id="CHEBI:15377"/>
        <dbReference type="ChEBI" id="CHEBI:17268"/>
        <dbReference type="ChEBI" id="CHEBI:43474"/>
        <dbReference type="ChEBI" id="CHEBI:84139"/>
        <dbReference type="EC" id="3.1.3.25"/>
    </reaction>
</comment>
<evidence type="ECO:0000256" key="14">
    <source>
        <dbReference type="ARBA" id="ARBA00042949"/>
    </source>
</evidence>
<comment type="pathway">
    <text evidence="4">Polyol metabolism; myo-inositol biosynthesis; myo-inositol from D-glucose 6-phosphate: step 2/2.</text>
</comment>
<evidence type="ECO:0000256" key="10">
    <source>
        <dbReference type="ARBA" id="ARBA00022842"/>
    </source>
</evidence>
<evidence type="ECO:0000256" key="3">
    <source>
        <dbReference type="ARBA" id="ARBA00004167"/>
    </source>
</evidence>
<evidence type="ECO:0000256" key="15">
    <source>
        <dbReference type="SAM" id="MobiDB-lite"/>
    </source>
</evidence>
<dbReference type="InterPro" id="IPR020550">
    <property type="entry name" value="Inositol_monophosphatase_CS"/>
</dbReference>
<dbReference type="Proteomes" id="UP000695022">
    <property type="component" value="Unplaced"/>
</dbReference>
<keyword evidence="11 16" id="KW-1133">Transmembrane helix</keyword>
<keyword evidence="10" id="KW-0460">Magnesium</keyword>
<feature type="transmembrane region" description="Helical" evidence="16">
    <location>
        <begin position="6"/>
        <end position="28"/>
    </location>
</feature>
<evidence type="ECO:0000256" key="2">
    <source>
        <dbReference type="ARBA" id="ARBA00001946"/>
    </source>
</evidence>
<dbReference type="GeneID" id="106815251"/>
<evidence type="ECO:0000256" key="7">
    <source>
        <dbReference type="ARBA" id="ARBA00022692"/>
    </source>
</evidence>
<evidence type="ECO:0000256" key="1">
    <source>
        <dbReference type="ARBA" id="ARBA00001033"/>
    </source>
</evidence>
<dbReference type="RefSeq" id="XP_014675171.1">
    <property type="nucleotide sequence ID" value="XM_014819685.1"/>
</dbReference>
<keyword evidence="8" id="KW-0479">Metal-binding</keyword>
<evidence type="ECO:0000256" key="12">
    <source>
        <dbReference type="ARBA" id="ARBA00023136"/>
    </source>
</evidence>
<dbReference type="Gene3D" id="3.40.190.80">
    <property type="match status" value="1"/>
</dbReference>
<keyword evidence="12 16" id="KW-0472">Membrane</keyword>
<evidence type="ECO:0000256" key="5">
    <source>
        <dbReference type="ARBA" id="ARBA00009759"/>
    </source>
</evidence>
<comment type="subcellular location">
    <subcellularLocation>
        <location evidence="3">Membrane</location>
        <topology evidence="3">Single-pass membrane protein</topology>
    </subcellularLocation>
</comment>
<dbReference type="CDD" id="cd01640">
    <property type="entry name" value="IPPase"/>
    <property type="match status" value="1"/>
</dbReference>
<comment type="cofactor">
    <cofactor evidence="2">
        <name>Mg(2+)</name>
        <dbReference type="ChEBI" id="CHEBI:18420"/>
    </cofactor>
</comment>
<comment type="similarity">
    <text evidence="5">Belongs to the inositol monophosphatase superfamily.</text>
</comment>
<feature type="compositionally biased region" description="Basic and acidic residues" evidence="15">
    <location>
        <begin position="74"/>
        <end position="88"/>
    </location>
</feature>
<keyword evidence="17" id="KW-1185">Reference proteome</keyword>
<organism evidence="17 18">
    <name type="scientific">Priapulus caudatus</name>
    <name type="common">Priapulid worm</name>
    <dbReference type="NCBI Taxonomy" id="37621"/>
    <lineage>
        <taxon>Eukaryota</taxon>
        <taxon>Metazoa</taxon>
        <taxon>Ecdysozoa</taxon>
        <taxon>Scalidophora</taxon>
        <taxon>Priapulida</taxon>
        <taxon>Priapulimorpha</taxon>
        <taxon>Priapulimorphida</taxon>
        <taxon>Priapulidae</taxon>
        <taxon>Priapulus</taxon>
    </lineage>
</organism>